<reference evidence="2" key="1">
    <citation type="submission" date="2016-11" db="UniProtKB">
        <authorList>
            <consortium name="WormBaseParasite"/>
        </authorList>
    </citation>
    <scope>IDENTIFICATION</scope>
    <source>
        <strain evidence="2">KR3021</strain>
    </source>
</reference>
<dbReference type="WBParaSite" id="RSKR_0001017500.1">
    <property type="protein sequence ID" value="RSKR_0001017500.1"/>
    <property type="gene ID" value="RSKR_0001017500"/>
</dbReference>
<accession>A0AC35UC92</accession>
<protein>
    <submittedName>
        <fullName evidence="2">Ethanolamine-phosphate cytidylyltransferase</fullName>
    </submittedName>
</protein>
<organism evidence="1 2">
    <name type="scientific">Rhabditophanes sp. KR3021</name>
    <dbReference type="NCBI Taxonomy" id="114890"/>
    <lineage>
        <taxon>Eukaryota</taxon>
        <taxon>Metazoa</taxon>
        <taxon>Ecdysozoa</taxon>
        <taxon>Nematoda</taxon>
        <taxon>Chromadorea</taxon>
        <taxon>Rhabditida</taxon>
        <taxon>Tylenchina</taxon>
        <taxon>Panagrolaimomorpha</taxon>
        <taxon>Strongyloidoidea</taxon>
        <taxon>Alloionematidae</taxon>
        <taxon>Rhabditophanes</taxon>
    </lineage>
</organism>
<dbReference type="Proteomes" id="UP000095286">
    <property type="component" value="Unplaced"/>
</dbReference>
<proteinExistence type="predicted"/>
<name>A0AC35UC92_9BILA</name>
<evidence type="ECO:0000313" key="2">
    <source>
        <dbReference type="WBParaSite" id="RSKR_0001017500.1"/>
    </source>
</evidence>
<evidence type="ECO:0000313" key="1">
    <source>
        <dbReference type="Proteomes" id="UP000095286"/>
    </source>
</evidence>
<sequence length="328" mass="37041">MVRVYCDGCFDLIHFGHANQLRQAKCMGRFLVAGVHSDEQIKFNKRIPIFSEEERYELIRDIKWVDDVVEGAPYTATAELLLQLGCDFIVHGNDISVLSDGTDCYKGLKDIGMYKESTRTPNVSTTDLINRILTLNTGKVGDQISPWTKCVNQEYLDSLYSIFNKSNDPTPQDKIIYVAGTFDIFNIGHLKFLKAAKSLGTYLIVGIYSDEDVEKEKGSSFPLISLFERALTVLSYKVCNRVIQSPPLQITKEFIEANKIGVVVEGTVKRTEVNLEAAKEIGCYQQIESGSLITTATIIQRIIESSDYYEQGNRSKQQKEVDHIEKHQ</sequence>